<evidence type="ECO:0000313" key="2">
    <source>
        <dbReference type="Proteomes" id="UP000829542"/>
    </source>
</evidence>
<sequence>MKKKMINLFLIIISLGCLSLAFAWHEYHKKNSEPNFNNAIAQISTTPPNTMTQFLRGHF</sequence>
<proteinExistence type="predicted"/>
<evidence type="ECO:0000313" key="1">
    <source>
        <dbReference type="EMBL" id="UNM96480.1"/>
    </source>
</evidence>
<name>A0ABY3X6T4_9GAMM</name>
<gene>
    <name evidence="1" type="ORF">MMG00_01010</name>
</gene>
<dbReference type="PROSITE" id="PS51257">
    <property type="entry name" value="PROKAR_LIPOPROTEIN"/>
    <property type="match status" value="1"/>
</dbReference>
<keyword evidence="2" id="KW-1185">Reference proteome</keyword>
<dbReference type="EMBL" id="CP093379">
    <property type="protein sequence ID" value="UNM96480.1"/>
    <property type="molecule type" value="Genomic_DNA"/>
</dbReference>
<protein>
    <submittedName>
        <fullName evidence="1">Uncharacterized protein</fullName>
    </submittedName>
</protein>
<reference evidence="1 2" key="1">
    <citation type="submission" date="2022-03" db="EMBL/GenBank/DDBJ databases">
        <title>Ignatzschineria rhizosphaerae HR5S32.</title>
        <authorList>
            <person name="Sun J.Q."/>
            <person name="Feng J.Y."/>
        </authorList>
    </citation>
    <scope>NUCLEOTIDE SEQUENCE [LARGE SCALE GENOMIC DNA]</scope>
    <source>
        <strain evidence="1 2">HR5S32</strain>
    </source>
</reference>
<dbReference type="RefSeq" id="WP_242150148.1">
    <property type="nucleotide sequence ID" value="NZ_CP093379.1"/>
</dbReference>
<dbReference type="Proteomes" id="UP000829542">
    <property type="component" value="Chromosome"/>
</dbReference>
<accession>A0ABY3X6T4</accession>
<organism evidence="1 2">
    <name type="scientific">Ignatzschineria rhizosphaerae</name>
    <dbReference type="NCBI Taxonomy" id="2923279"/>
    <lineage>
        <taxon>Bacteria</taxon>
        <taxon>Pseudomonadati</taxon>
        <taxon>Pseudomonadota</taxon>
        <taxon>Gammaproteobacteria</taxon>
        <taxon>Cardiobacteriales</taxon>
        <taxon>Ignatzschineriaceae</taxon>
        <taxon>Ignatzschineria</taxon>
    </lineage>
</organism>